<dbReference type="GeneID" id="7050793"/>
<evidence type="ECO:0000313" key="4">
    <source>
        <dbReference type="JaponicusDB" id="SJAG_04871"/>
    </source>
</evidence>
<dbReference type="InterPro" id="IPR006931">
    <property type="entry name" value="Calcipressin"/>
</dbReference>
<dbReference type="STRING" id="402676.B6K7Z7"/>
<keyword evidence="5" id="KW-1185">Reference proteome</keyword>
<gene>
    <name evidence="4" type="primary">rcn1</name>
    <name evidence="3" type="ORF">SJAG_04871</name>
</gene>
<dbReference type="eggNOG" id="KOG4019">
    <property type="taxonomic scope" value="Eukaryota"/>
</dbReference>
<evidence type="ECO:0000313" key="3">
    <source>
        <dbReference type="EMBL" id="EEB09651.1"/>
    </source>
</evidence>
<evidence type="ECO:0000313" key="5">
    <source>
        <dbReference type="Proteomes" id="UP000001744"/>
    </source>
</evidence>
<accession>B6K7Z7</accession>
<reference evidence="3 5" key="1">
    <citation type="journal article" date="2011" name="Science">
        <title>Comparative functional genomics of the fission yeasts.</title>
        <authorList>
            <person name="Rhind N."/>
            <person name="Chen Z."/>
            <person name="Yassour M."/>
            <person name="Thompson D.A."/>
            <person name="Haas B.J."/>
            <person name="Habib N."/>
            <person name="Wapinski I."/>
            <person name="Roy S."/>
            <person name="Lin M.F."/>
            <person name="Heiman D.I."/>
            <person name="Young S.K."/>
            <person name="Furuya K."/>
            <person name="Guo Y."/>
            <person name="Pidoux A."/>
            <person name="Chen H.M."/>
            <person name="Robbertse B."/>
            <person name="Goldberg J.M."/>
            <person name="Aoki K."/>
            <person name="Bayne E.H."/>
            <person name="Berlin A.M."/>
            <person name="Desjardins C.A."/>
            <person name="Dobbs E."/>
            <person name="Dukaj L."/>
            <person name="Fan L."/>
            <person name="FitzGerald M.G."/>
            <person name="French C."/>
            <person name="Gujja S."/>
            <person name="Hansen K."/>
            <person name="Keifenheim D."/>
            <person name="Levin J.Z."/>
            <person name="Mosher R.A."/>
            <person name="Mueller C.A."/>
            <person name="Pfiffner J."/>
            <person name="Priest M."/>
            <person name="Russ C."/>
            <person name="Smialowska A."/>
            <person name="Swoboda P."/>
            <person name="Sykes S.M."/>
            <person name="Vaughn M."/>
            <person name="Vengrova S."/>
            <person name="Yoder R."/>
            <person name="Zeng Q."/>
            <person name="Allshire R."/>
            <person name="Baulcombe D."/>
            <person name="Birren B.W."/>
            <person name="Brown W."/>
            <person name="Ekwall K."/>
            <person name="Kellis M."/>
            <person name="Leatherwood J."/>
            <person name="Levin H."/>
            <person name="Margalit H."/>
            <person name="Martienssen R."/>
            <person name="Nieduszynski C.A."/>
            <person name="Spatafora J.W."/>
            <person name="Friedman N."/>
            <person name="Dalgaard J.Z."/>
            <person name="Baumann P."/>
            <person name="Niki H."/>
            <person name="Regev A."/>
            <person name="Nusbaum C."/>
        </authorList>
    </citation>
    <scope>NUCLEOTIDE SEQUENCE [LARGE SCALE GENOMIC DNA]</scope>
    <source>
        <strain evidence="5">yFS275 / FY16936</strain>
    </source>
</reference>
<dbReference type="AlphaFoldDB" id="B6K7Z7"/>
<dbReference type="RefSeq" id="XP_002175944.1">
    <property type="nucleotide sequence ID" value="XM_002175908.1"/>
</dbReference>
<dbReference type="PANTHER" id="PTHR10300:SF14">
    <property type="entry name" value="PROTEIN SARAH"/>
    <property type="match status" value="1"/>
</dbReference>
<dbReference type="VEuPathDB" id="FungiDB:SJAG_04871"/>
<proteinExistence type="inferred from homology"/>
<comment type="similarity">
    <text evidence="1">Belongs to the RCAN family.</text>
</comment>
<sequence>MLIFSANTDCLPSLEELIQKIPLTPKTITRLKGLGKILVEYETKDDERSVQQAIDGTFLQGGRPVRCEHDDTTEWLQELRGAMGDSLVVPELEKNWLISPPCSPPADWQPVREESPNARHLAEDLQARLNELGELRIGNSCGGPEIIISAAVEDDKDSSSADKGETSKLERE</sequence>
<dbReference type="HOGENOM" id="CLU_1661814_0_0_1"/>
<dbReference type="EMBL" id="KE651167">
    <property type="protein sequence ID" value="EEB09651.1"/>
    <property type="molecule type" value="Genomic_DNA"/>
</dbReference>
<dbReference type="Pfam" id="PF04847">
    <property type="entry name" value="Calcipressin"/>
    <property type="match status" value="1"/>
</dbReference>
<protein>
    <submittedName>
        <fullName evidence="3">Calcipressin</fullName>
    </submittedName>
</protein>
<dbReference type="Proteomes" id="UP000001744">
    <property type="component" value="Unassembled WGS sequence"/>
</dbReference>
<dbReference type="OrthoDB" id="17212at2759"/>
<feature type="compositionally biased region" description="Basic and acidic residues" evidence="2">
    <location>
        <begin position="157"/>
        <end position="172"/>
    </location>
</feature>
<evidence type="ECO:0000256" key="2">
    <source>
        <dbReference type="SAM" id="MobiDB-lite"/>
    </source>
</evidence>
<dbReference type="PANTHER" id="PTHR10300">
    <property type="entry name" value="CALCIPRESSIN"/>
    <property type="match status" value="1"/>
</dbReference>
<dbReference type="JaponicusDB" id="SJAG_04871">
    <property type="gene designation" value="rcn1"/>
</dbReference>
<organism evidence="3 5">
    <name type="scientific">Schizosaccharomyces japonicus (strain yFS275 / FY16936)</name>
    <name type="common">Fission yeast</name>
    <dbReference type="NCBI Taxonomy" id="402676"/>
    <lineage>
        <taxon>Eukaryota</taxon>
        <taxon>Fungi</taxon>
        <taxon>Dikarya</taxon>
        <taxon>Ascomycota</taxon>
        <taxon>Taphrinomycotina</taxon>
        <taxon>Schizosaccharomycetes</taxon>
        <taxon>Schizosaccharomycetales</taxon>
        <taxon>Schizosaccharomycetaceae</taxon>
        <taxon>Schizosaccharomyces</taxon>
    </lineage>
</organism>
<name>B6K7Z7_SCHJY</name>
<dbReference type="OMA" id="PIDCHYV"/>
<evidence type="ECO:0000256" key="1">
    <source>
        <dbReference type="ARBA" id="ARBA00008209"/>
    </source>
</evidence>
<dbReference type="GO" id="GO:0019722">
    <property type="term" value="P:calcium-mediated signaling"/>
    <property type="evidence" value="ECO:0007669"/>
    <property type="project" value="InterPro"/>
</dbReference>
<feature type="region of interest" description="Disordered" evidence="2">
    <location>
        <begin position="150"/>
        <end position="172"/>
    </location>
</feature>